<protein>
    <submittedName>
        <fullName evidence="1">Uncharacterized protein</fullName>
    </submittedName>
</protein>
<name>A0A5E6U6Y1_PSEFL</name>
<proteinExistence type="predicted"/>
<evidence type="ECO:0000313" key="1">
    <source>
        <dbReference type="EMBL" id="VVM79070.1"/>
    </source>
</evidence>
<dbReference type="AlphaFoldDB" id="A0A5E6U6Y1"/>
<sequence>MHIEQQLEFLDSLPALPARRVTDSQVLPTIRNFSADVPLDPNKESGTVGPDMMNIYVAGVSVQNREDVDSCKLLMQNAASQKYDMVKELHQWYNFYTEGLRSLGWTINKIHAQDKIIKRTGLTMDAVAFDILQSLVGANAPRLAALAGKAVEGVKGEDGLIQIYNRNAQKGYEATFDISPVWQTREGSPMMILSCTSVDVRESTRGILWWKSTTKSTAVKSQATPVYLNTQIYARVRNKVLEKLGKAADDYLDTIPGFQ</sequence>
<organism evidence="1 2">
    <name type="scientific">Pseudomonas fluorescens</name>
    <dbReference type="NCBI Taxonomy" id="294"/>
    <lineage>
        <taxon>Bacteria</taxon>
        <taxon>Pseudomonadati</taxon>
        <taxon>Pseudomonadota</taxon>
        <taxon>Gammaproteobacteria</taxon>
        <taxon>Pseudomonadales</taxon>
        <taxon>Pseudomonadaceae</taxon>
        <taxon>Pseudomonas</taxon>
    </lineage>
</organism>
<accession>A0A5E6U6Y1</accession>
<reference evidence="1 2" key="1">
    <citation type="submission" date="2019-09" db="EMBL/GenBank/DDBJ databases">
        <authorList>
            <person name="Chandra G."/>
            <person name="Truman W A."/>
        </authorList>
    </citation>
    <scope>NUCLEOTIDE SEQUENCE [LARGE SCALE GENOMIC DNA]</scope>
    <source>
        <strain evidence="1">PS673</strain>
    </source>
</reference>
<dbReference type="Proteomes" id="UP000344274">
    <property type="component" value="Unassembled WGS sequence"/>
</dbReference>
<dbReference type="RefSeq" id="WP_150813593.1">
    <property type="nucleotide sequence ID" value="NZ_CABVHB010000013.1"/>
</dbReference>
<dbReference type="EMBL" id="CABVHB010000013">
    <property type="protein sequence ID" value="VVM79070.1"/>
    <property type="molecule type" value="Genomic_DNA"/>
</dbReference>
<gene>
    <name evidence="1" type="ORF">PS673_02180</name>
</gene>
<evidence type="ECO:0000313" key="2">
    <source>
        <dbReference type="Proteomes" id="UP000344274"/>
    </source>
</evidence>